<dbReference type="Proteomes" id="UP001152622">
    <property type="component" value="Chromosome 5"/>
</dbReference>
<reference evidence="2" key="1">
    <citation type="journal article" date="2023" name="Science">
        <title>Genome structures resolve the early diversification of teleost fishes.</title>
        <authorList>
            <person name="Parey E."/>
            <person name="Louis A."/>
            <person name="Montfort J."/>
            <person name="Bouchez O."/>
            <person name="Roques C."/>
            <person name="Iampietro C."/>
            <person name="Lluch J."/>
            <person name="Castinel A."/>
            <person name="Donnadieu C."/>
            <person name="Desvignes T."/>
            <person name="Floi Bucao C."/>
            <person name="Jouanno E."/>
            <person name="Wen M."/>
            <person name="Mejri S."/>
            <person name="Dirks R."/>
            <person name="Jansen H."/>
            <person name="Henkel C."/>
            <person name="Chen W.J."/>
            <person name="Zahm M."/>
            <person name="Cabau C."/>
            <person name="Klopp C."/>
            <person name="Thompson A.W."/>
            <person name="Robinson-Rechavi M."/>
            <person name="Braasch I."/>
            <person name="Lecointre G."/>
            <person name="Bobe J."/>
            <person name="Postlethwait J.H."/>
            <person name="Berthelot C."/>
            <person name="Roest Crollius H."/>
            <person name="Guiguen Y."/>
        </authorList>
    </citation>
    <scope>NUCLEOTIDE SEQUENCE</scope>
    <source>
        <strain evidence="2">WJC10195</strain>
    </source>
</reference>
<evidence type="ECO:0000313" key="3">
    <source>
        <dbReference type="Proteomes" id="UP001152622"/>
    </source>
</evidence>
<gene>
    <name evidence="2" type="ORF">SKAU_G00158200</name>
</gene>
<organism evidence="2 3">
    <name type="scientific">Synaphobranchus kaupii</name>
    <name type="common">Kaup's arrowtooth eel</name>
    <dbReference type="NCBI Taxonomy" id="118154"/>
    <lineage>
        <taxon>Eukaryota</taxon>
        <taxon>Metazoa</taxon>
        <taxon>Chordata</taxon>
        <taxon>Craniata</taxon>
        <taxon>Vertebrata</taxon>
        <taxon>Euteleostomi</taxon>
        <taxon>Actinopterygii</taxon>
        <taxon>Neopterygii</taxon>
        <taxon>Teleostei</taxon>
        <taxon>Anguilliformes</taxon>
        <taxon>Synaphobranchidae</taxon>
        <taxon>Synaphobranchus</taxon>
    </lineage>
</organism>
<sequence>METVQTEEQDSALRLERPQFIKTTAQSSLGLAGLFIAARPVAVRSDGPCRRGPRSIPPRLFALYGPGEEEES</sequence>
<keyword evidence="3" id="KW-1185">Reference proteome</keyword>
<proteinExistence type="predicted"/>
<protein>
    <submittedName>
        <fullName evidence="2">Uncharacterized protein</fullName>
    </submittedName>
</protein>
<evidence type="ECO:0000313" key="2">
    <source>
        <dbReference type="EMBL" id="KAJ8359295.1"/>
    </source>
</evidence>
<evidence type="ECO:0000256" key="1">
    <source>
        <dbReference type="SAM" id="MobiDB-lite"/>
    </source>
</evidence>
<comment type="caution">
    <text evidence="2">The sequence shown here is derived from an EMBL/GenBank/DDBJ whole genome shotgun (WGS) entry which is preliminary data.</text>
</comment>
<feature type="region of interest" description="Disordered" evidence="1">
    <location>
        <begin position="46"/>
        <end position="72"/>
    </location>
</feature>
<accession>A0A9Q1IZH4</accession>
<dbReference type="EMBL" id="JAINUF010000005">
    <property type="protein sequence ID" value="KAJ8359295.1"/>
    <property type="molecule type" value="Genomic_DNA"/>
</dbReference>
<dbReference type="AlphaFoldDB" id="A0A9Q1IZH4"/>
<name>A0A9Q1IZH4_SYNKA</name>